<sequence length="371" mass="38628">MTSPRIADLTTAAVGGPARDYVRAESEQAVVDAVAAADAAGRDVLVVGGGSNLIAADAGFAGTVVHVLSRGVEVLAEDPAGALLEVQAGHPWDELVAQAVAEGLVGIEALAGIPGTTGATPVQNVGAYGQEVAQTVELVRVWDRRERRVRDFAPADLAFSYRDSALKRSTVAGSPRHVVLAVRFRLERGTESAPVRYGELARRLGVQVGERAPLERVRETVLALRAGKGMVLDPEDRDTYSTGSFFTNPILPADALGERLPADAPRFPVVDAAGRPLEDRVKLSAAWLIDHAGFGKGFGLPGTRNELLDLDGAAVAGGRASLSTKHTLALTNRGGASAQDLMALARTVRDGVASVYGVDLVAEPVIVGTAV</sequence>
<evidence type="ECO:0000256" key="12">
    <source>
        <dbReference type="ARBA" id="ARBA00022984"/>
    </source>
</evidence>
<comment type="cofactor">
    <cofactor evidence="1 17">
        <name>FAD</name>
        <dbReference type="ChEBI" id="CHEBI:57692"/>
    </cofactor>
</comment>
<dbReference type="Gene3D" id="3.30.43.10">
    <property type="entry name" value="Uridine Diphospho-n-acetylenolpyruvylglucosamine Reductase, domain 2"/>
    <property type="match status" value="1"/>
</dbReference>
<gene>
    <name evidence="17" type="primary">murB</name>
    <name evidence="19" type="ORF">GY22_06000</name>
</gene>
<dbReference type="UniPathway" id="UPA00219"/>
<evidence type="ECO:0000256" key="11">
    <source>
        <dbReference type="ARBA" id="ARBA00022960"/>
    </source>
</evidence>
<protein>
    <recommendedName>
        <fullName evidence="17">UDP-N-acetylenolpyruvoylglucosamine reductase</fullName>
        <ecNumber evidence="17">1.3.1.98</ecNumber>
    </recommendedName>
    <alternativeName>
        <fullName evidence="17">UDP-N-acetylmuramate dehydrogenase</fullName>
    </alternativeName>
</protein>
<evidence type="ECO:0000256" key="15">
    <source>
        <dbReference type="ARBA" id="ARBA00023316"/>
    </source>
</evidence>
<feature type="domain" description="FAD-binding PCMH-type" evidence="18">
    <location>
        <begin position="14"/>
        <end position="189"/>
    </location>
</feature>
<dbReference type="Proteomes" id="UP000030466">
    <property type="component" value="Unassembled WGS sequence"/>
</dbReference>
<evidence type="ECO:0000256" key="1">
    <source>
        <dbReference type="ARBA" id="ARBA00001974"/>
    </source>
</evidence>
<evidence type="ECO:0000256" key="9">
    <source>
        <dbReference type="ARBA" id="ARBA00022827"/>
    </source>
</evidence>
<dbReference type="InterPro" id="IPR036635">
    <property type="entry name" value="MurB_C_sf"/>
</dbReference>
<dbReference type="GO" id="GO:0009252">
    <property type="term" value="P:peptidoglycan biosynthetic process"/>
    <property type="evidence" value="ECO:0007669"/>
    <property type="project" value="UniProtKB-UniRule"/>
</dbReference>
<keyword evidence="7 17" id="KW-0132">Cell division</keyword>
<feature type="active site" evidence="17">
    <location>
        <position position="363"/>
    </location>
</feature>
<dbReference type="SUPFAM" id="SSF56194">
    <property type="entry name" value="Uridine diphospho-N-Acetylenolpyruvylglucosamine reductase, MurB, C-terminal domain"/>
    <property type="match status" value="1"/>
</dbReference>
<dbReference type="GO" id="GO:0008762">
    <property type="term" value="F:UDP-N-acetylmuramate dehydrogenase activity"/>
    <property type="evidence" value="ECO:0007669"/>
    <property type="project" value="UniProtKB-UniRule"/>
</dbReference>
<dbReference type="GO" id="GO:0051301">
    <property type="term" value="P:cell division"/>
    <property type="evidence" value="ECO:0007669"/>
    <property type="project" value="UniProtKB-KW"/>
</dbReference>
<dbReference type="Pfam" id="PF01565">
    <property type="entry name" value="FAD_binding_4"/>
    <property type="match status" value="1"/>
</dbReference>
<dbReference type="AlphaFoldDB" id="A0A0A6YCV6"/>
<evidence type="ECO:0000256" key="3">
    <source>
        <dbReference type="ARBA" id="ARBA00004496"/>
    </source>
</evidence>
<evidence type="ECO:0000256" key="16">
    <source>
        <dbReference type="ARBA" id="ARBA00048914"/>
    </source>
</evidence>
<dbReference type="GO" id="GO:0005829">
    <property type="term" value="C:cytosol"/>
    <property type="evidence" value="ECO:0007669"/>
    <property type="project" value="TreeGrafter"/>
</dbReference>
<dbReference type="GO" id="GO:0071555">
    <property type="term" value="P:cell wall organization"/>
    <property type="evidence" value="ECO:0007669"/>
    <property type="project" value="UniProtKB-KW"/>
</dbReference>
<keyword evidence="11 17" id="KW-0133">Cell shape</keyword>
<evidence type="ECO:0000256" key="17">
    <source>
        <dbReference type="HAMAP-Rule" id="MF_00037"/>
    </source>
</evidence>
<evidence type="ECO:0000259" key="18">
    <source>
        <dbReference type="PROSITE" id="PS51387"/>
    </source>
</evidence>
<dbReference type="Pfam" id="PF02873">
    <property type="entry name" value="MurB_C"/>
    <property type="match status" value="1"/>
</dbReference>
<keyword evidence="10 17" id="KW-0521">NADP</keyword>
<organism evidence="19 20">
    <name type="scientific">Kocuria rosea subsp. polaris</name>
    <dbReference type="NCBI Taxonomy" id="136273"/>
    <lineage>
        <taxon>Bacteria</taxon>
        <taxon>Bacillati</taxon>
        <taxon>Actinomycetota</taxon>
        <taxon>Actinomycetes</taxon>
        <taxon>Micrococcales</taxon>
        <taxon>Micrococcaceae</taxon>
        <taxon>Kocuria</taxon>
    </lineage>
</organism>
<dbReference type="EMBL" id="JSUH01000004">
    <property type="protein sequence ID" value="KHD98102.1"/>
    <property type="molecule type" value="Genomic_DNA"/>
</dbReference>
<keyword evidence="13 17" id="KW-0560">Oxidoreductase</keyword>
<proteinExistence type="inferred from homology"/>
<evidence type="ECO:0000256" key="14">
    <source>
        <dbReference type="ARBA" id="ARBA00023306"/>
    </source>
</evidence>
<evidence type="ECO:0000256" key="7">
    <source>
        <dbReference type="ARBA" id="ARBA00022618"/>
    </source>
</evidence>
<keyword evidence="15 17" id="KW-0961">Cell wall biogenesis/degradation</keyword>
<dbReference type="InterPro" id="IPR016169">
    <property type="entry name" value="FAD-bd_PCMH_sub2"/>
</dbReference>
<keyword evidence="9 17" id="KW-0274">FAD</keyword>
<keyword evidence="6 17" id="KW-0963">Cytoplasm</keyword>
<evidence type="ECO:0000256" key="4">
    <source>
        <dbReference type="ARBA" id="ARBA00004752"/>
    </source>
</evidence>
<dbReference type="PANTHER" id="PTHR21071:SF4">
    <property type="entry name" value="UDP-N-ACETYLENOLPYRUVOYLGLUCOSAMINE REDUCTASE"/>
    <property type="match status" value="1"/>
</dbReference>
<dbReference type="PROSITE" id="PS51387">
    <property type="entry name" value="FAD_PCMH"/>
    <property type="match status" value="1"/>
</dbReference>
<keyword evidence="14 17" id="KW-0131">Cell cycle</keyword>
<dbReference type="SUPFAM" id="SSF56176">
    <property type="entry name" value="FAD-binding/transporter-associated domain-like"/>
    <property type="match status" value="1"/>
</dbReference>
<keyword evidence="8 17" id="KW-0285">Flavoprotein</keyword>
<evidence type="ECO:0000313" key="19">
    <source>
        <dbReference type="EMBL" id="KHD98102.1"/>
    </source>
</evidence>
<comment type="subcellular location">
    <subcellularLocation>
        <location evidence="3 17">Cytoplasm</location>
    </subcellularLocation>
</comment>
<evidence type="ECO:0000313" key="20">
    <source>
        <dbReference type="Proteomes" id="UP000030466"/>
    </source>
</evidence>
<dbReference type="RefSeq" id="WP_017834248.1">
    <property type="nucleotide sequence ID" value="NZ_JSUH01000004.1"/>
</dbReference>
<accession>A0A0A6YCV6</accession>
<evidence type="ECO:0000256" key="5">
    <source>
        <dbReference type="ARBA" id="ARBA00010485"/>
    </source>
</evidence>
<reference evidence="19 20" key="1">
    <citation type="journal article" date="2003" name="Int. J. Syst. Evol. Microbiol.">
        <title>Kocuria polaris sp. nov., an orange-pigmented psychrophilic bacterium isolated from an Antarctic cyanobacterial mat sample.</title>
        <authorList>
            <person name="Reddy G.S."/>
            <person name="Prakash J.S."/>
            <person name="Prabahar V."/>
            <person name="Matsumoto G.I."/>
            <person name="Stackebrandt E."/>
            <person name="Shivaji S."/>
        </authorList>
    </citation>
    <scope>NUCLEOTIDE SEQUENCE [LARGE SCALE GENOMIC DNA]</scope>
    <source>
        <strain evidence="19 20">CMS 76or</strain>
    </source>
</reference>
<evidence type="ECO:0000256" key="10">
    <source>
        <dbReference type="ARBA" id="ARBA00022857"/>
    </source>
</evidence>
<dbReference type="NCBIfam" id="NF010478">
    <property type="entry name" value="PRK13903.1"/>
    <property type="match status" value="1"/>
</dbReference>
<keyword evidence="20" id="KW-1185">Reference proteome</keyword>
<dbReference type="PANTHER" id="PTHR21071">
    <property type="entry name" value="UDP-N-ACETYLENOLPYRUVOYLGLUCOSAMINE REDUCTASE"/>
    <property type="match status" value="1"/>
</dbReference>
<dbReference type="Gene3D" id="3.30.465.10">
    <property type="match status" value="1"/>
</dbReference>
<feature type="active site" description="Proton donor" evidence="17">
    <location>
        <position position="244"/>
    </location>
</feature>
<dbReference type="InterPro" id="IPR006094">
    <property type="entry name" value="Oxid_FAD_bind_N"/>
</dbReference>
<comment type="catalytic activity">
    <reaction evidence="16 17">
        <text>UDP-N-acetyl-alpha-D-muramate + NADP(+) = UDP-N-acetyl-3-O-(1-carboxyvinyl)-alpha-D-glucosamine + NADPH + H(+)</text>
        <dbReference type="Rhea" id="RHEA:12248"/>
        <dbReference type="ChEBI" id="CHEBI:15378"/>
        <dbReference type="ChEBI" id="CHEBI:57783"/>
        <dbReference type="ChEBI" id="CHEBI:58349"/>
        <dbReference type="ChEBI" id="CHEBI:68483"/>
        <dbReference type="ChEBI" id="CHEBI:70757"/>
        <dbReference type="EC" id="1.3.1.98"/>
    </reaction>
</comment>
<name>A0A0A6YCV6_KOCRO</name>
<evidence type="ECO:0000256" key="8">
    <source>
        <dbReference type="ARBA" id="ARBA00022630"/>
    </source>
</evidence>
<comment type="function">
    <text evidence="2 17">Cell wall formation.</text>
</comment>
<dbReference type="OrthoDB" id="9804753at2"/>
<dbReference type="InterPro" id="IPR016167">
    <property type="entry name" value="FAD-bd_PCMH_sub1"/>
</dbReference>
<dbReference type="InterPro" id="IPR003170">
    <property type="entry name" value="MurB"/>
</dbReference>
<dbReference type="HAMAP" id="MF_00037">
    <property type="entry name" value="MurB"/>
    <property type="match status" value="1"/>
</dbReference>
<dbReference type="InterPro" id="IPR016166">
    <property type="entry name" value="FAD-bd_PCMH"/>
</dbReference>
<dbReference type="InterPro" id="IPR011601">
    <property type="entry name" value="MurB_C"/>
</dbReference>
<dbReference type="EC" id="1.3.1.98" evidence="17"/>
<comment type="pathway">
    <text evidence="4 17">Cell wall biogenesis; peptidoglycan biosynthesis.</text>
</comment>
<feature type="active site" evidence="17">
    <location>
        <position position="162"/>
    </location>
</feature>
<evidence type="ECO:0000256" key="13">
    <source>
        <dbReference type="ARBA" id="ARBA00023002"/>
    </source>
</evidence>
<comment type="similarity">
    <text evidence="5 17">Belongs to the MurB family.</text>
</comment>
<dbReference type="GO" id="GO:0008360">
    <property type="term" value="P:regulation of cell shape"/>
    <property type="evidence" value="ECO:0007669"/>
    <property type="project" value="UniProtKB-KW"/>
</dbReference>
<evidence type="ECO:0000256" key="6">
    <source>
        <dbReference type="ARBA" id="ARBA00022490"/>
    </source>
</evidence>
<dbReference type="Gene3D" id="3.90.78.10">
    <property type="entry name" value="UDP-N-acetylenolpyruvoylglucosamine reductase, C-terminal domain"/>
    <property type="match status" value="1"/>
</dbReference>
<evidence type="ECO:0000256" key="2">
    <source>
        <dbReference type="ARBA" id="ARBA00003921"/>
    </source>
</evidence>
<dbReference type="InterPro" id="IPR036318">
    <property type="entry name" value="FAD-bd_PCMH-like_sf"/>
</dbReference>
<keyword evidence="12 17" id="KW-0573">Peptidoglycan synthesis</keyword>
<comment type="caution">
    <text evidence="19">The sequence shown here is derived from an EMBL/GenBank/DDBJ whole genome shotgun (WGS) entry which is preliminary data.</text>
</comment>
<dbReference type="GO" id="GO:0071949">
    <property type="term" value="F:FAD binding"/>
    <property type="evidence" value="ECO:0007669"/>
    <property type="project" value="InterPro"/>
</dbReference>